<dbReference type="PROSITE" id="PS51737">
    <property type="entry name" value="RECOMBINASE_DNA_BIND"/>
    <property type="match status" value="1"/>
</dbReference>
<evidence type="ECO:0000256" key="3">
    <source>
        <dbReference type="ARBA" id="ARBA00023172"/>
    </source>
</evidence>
<dbReference type="PROSITE" id="PS51736">
    <property type="entry name" value="RECOMBINASES_3"/>
    <property type="match status" value="1"/>
</dbReference>
<accession>A0A653ZQZ1</accession>
<feature type="domain" description="Resolvase/invertase-type recombinase catalytic" evidence="6">
    <location>
        <begin position="4"/>
        <end position="152"/>
    </location>
</feature>
<evidence type="ECO:0000259" key="7">
    <source>
        <dbReference type="PROSITE" id="PS51737"/>
    </source>
</evidence>
<keyword evidence="2" id="KW-0238">DNA-binding</keyword>
<dbReference type="Pfam" id="PF13408">
    <property type="entry name" value="Zn_ribbon_recom"/>
    <property type="match status" value="1"/>
</dbReference>
<dbReference type="InterPro" id="IPR011109">
    <property type="entry name" value="DNA_bind_recombinase_dom"/>
</dbReference>
<dbReference type="InterPro" id="IPR025827">
    <property type="entry name" value="Zn_ribbon_recom_dom"/>
</dbReference>
<dbReference type="Pfam" id="PF07508">
    <property type="entry name" value="Recombinase"/>
    <property type="match status" value="1"/>
</dbReference>
<name>A0A653ZQZ1_SPHMU</name>
<dbReference type="EMBL" id="CABWMV010000006">
    <property type="protein sequence ID" value="VXC57330.1"/>
    <property type="molecule type" value="Genomic_DNA"/>
</dbReference>
<dbReference type="Gene3D" id="3.40.50.1390">
    <property type="entry name" value="Resolvase, N-terminal catalytic domain"/>
    <property type="match status" value="1"/>
</dbReference>
<dbReference type="Proteomes" id="UP000432350">
    <property type="component" value="Unassembled WGS sequence"/>
</dbReference>
<evidence type="ECO:0000256" key="2">
    <source>
        <dbReference type="ARBA" id="ARBA00023125"/>
    </source>
</evidence>
<dbReference type="SMART" id="SM00857">
    <property type="entry name" value="Resolvase"/>
    <property type="match status" value="1"/>
</dbReference>
<dbReference type="InterPro" id="IPR006118">
    <property type="entry name" value="Recombinase_CS"/>
</dbReference>
<dbReference type="SUPFAM" id="SSF53041">
    <property type="entry name" value="Resolvase-like"/>
    <property type="match status" value="1"/>
</dbReference>
<proteinExistence type="predicted"/>
<dbReference type="InterPro" id="IPR006119">
    <property type="entry name" value="Resolv_N"/>
</dbReference>
<dbReference type="Gene3D" id="3.90.1750.20">
    <property type="entry name" value="Putative Large Serine Recombinase, Chain B, Domain 2"/>
    <property type="match status" value="1"/>
</dbReference>
<dbReference type="CDD" id="cd00338">
    <property type="entry name" value="Ser_Recombinase"/>
    <property type="match status" value="1"/>
</dbReference>
<gene>
    <name evidence="8" type="ORF">SPHINGO8BC_140283</name>
</gene>
<evidence type="ECO:0000313" key="9">
    <source>
        <dbReference type="Proteomes" id="UP000432350"/>
    </source>
</evidence>
<dbReference type="GO" id="GO:0003677">
    <property type="term" value="F:DNA binding"/>
    <property type="evidence" value="ECO:0007669"/>
    <property type="project" value="UniProtKB-KW"/>
</dbReference>
<reference evidence="8 9" key="1">
    <citation type="submission" date="2019-10" db="EMBL/GenBank/DDBJ databases">
        <authorList>
            <person name="Karimi E."/>
        </authorList>
    </citation>
    <scope>NUCLEOTIDE SEQUENCE [LARGE SCALE GENOMIC DNA]</scope>
    <source>
        <strain evidence="8">Sphingobacterium sp. 8BC</strain>
    </source>
</reference>
<dbReference type="InterPro" id="IPR050639">
    <property type="entry name" value="SSR_resolvase"/>
</dbReference>
<protein>
    <submittedName>
        <fullName evidence="8">Resolvase domain</fullName>
    </submittedName>
</protein>
<feature type="active site" description="O-(5'-phospho-DNA)-serine intermediate" evidence="4 5">
    <location>
        <position position="12"/>
    </location>
</feature>
<evidence type="ECO:0000256" key="5">
    <source>
        <dbReference type="PROSITE-ProRule" id="PRU10137"/>
    </source>
</evidence>
<dbReference type="PROSITE" id="PS00397">
    <property type="entry name" value="RECOMBINASES_1"/>
    <property type="match status" value="1"/>
</dbReference>
<evidence type="ECO:0000256" key="4">
    <source>
        <dbReference type="PIRSR" id="PIRSR606118-50"/>
    </source>
</evidence>
<feature type="domain" description="Recombinase" evidence="7">
    <location>
        <begin position="159"/>
        <end position="269"/>
    </location>
</feature>
<dbReference type="InterPro" id="IPR036162">
    <property type="entry name" value="Resolvase-like_N_sf"/>
</dbReference>
<dbReference type="GO" id="GO:0015074">
    <property type="term" value="P:DNA integration"/>
    <property type="evidence" value="ECO:0007669"/>
    <property type="project" value="UniProtKB-KW"/>
</dbReference>
<keyword evidence="1" id="KW-0229">DNA integration</keyword>
<organism evidence="8 9">
    <name type="scientific">Sphingobacterium multivorum</name>
    <dbReference type="NCBI Taxonomy" id="28454"/>
    <lineage>
        <taxon>Bacteria</taxon>
        <taxon>Pseudomonadati</taxon>
        <taxon>Bacteroidota</taxon>
        <taxon>Sphingobacteriia</taxon>
        <taxon>Sphingobacteriales</taxon>
        <taxon>Sphingobacteriaceae</taxon>
        <taxon>Sphingobacterium</taxon>
    </lineage>
</organism>
<dbReference type="PANTHER" id="PTHR30461">
    <property type="entry name" value="DNA-INVERTASE FROM LAMBDOID PROPHAGE"/>
    <property type="match status" value="1"/>
</dbReference>
<dbReference type="Pfam" id="PF00239">
    <property type="entry name" value="Resolvase"/>
    <property type="match status" value="1"/>
</dbReference>
<dbReference type="GO" id="GO:0000150">
    <property type="term" value="F:DNA strand exchange activity"/>
    <property type="evidence" value="ECO:0007669"/>
    <property type="project" value="InterPro"/>
</dbReference>
<keyword evidence="3" id="KW-0233">DNA recombination</keyword>
<evidence type="ECO:0000256" key="1">
    <source>
        <dbReference type="ARBA" id="ARBA00022908"/>
    </source>
</evidence>
<dbReference type="PANTHER" id="PTHR30461:SF23">
    <property type="entry name" value="DNA RECOMBINASE-RELATED"/>
    <property type="match status" value="1"/>
</dbReference>
<evidence type="ECO:0000259" key="6">
    <source>
        <dbReference type="PROSITE" id="PS51736"/>
    </source>
</evidence>
<evidence type="ECO:0000313" key="8">
    <source>
        <dbReference type="EMBL" id="VXC57330.1"/>
    </source>
</evidence>
<dbReference type="AlphaFoldDB" id="A0A653ZQZ1"/>
<sequence length="557" mass="64517">MGNIADLYIRVSTDEQADKGYSQRNQEEMLRKYCINQSIEVRNIIYEDHSAKTFNRPEWKNLVLTLKKKKNNVNLILFTKWDRFSRNAGDAYQMINVLRGLGVEPQAIEQPLDLSIPENKMMLAFYLAAPEVENDRRALNVFYGMRRAKKEGRYMGLAPVAYENKTSENGKKYISPKEPDASVLRWAFNEIAKGIFNTEQVYKLAKEKGLKCSKNAFWQVIRNPLYCGKIFVPQFKDEESRFVTGQHEGIITEALYYEVQDTLDGRSRNYRPKIKTHDEFPIRGYLVCPDCGKILTGSKSKGRTRYYSYYHCVGGCTHRVNAEKVNAAILTDLIGFLPQIENASFYEEIISKQYLGGTLEVQSEKKQILSEIKDYDDRLSHTRDLLATRQIEAEDYRDIKSMYTTKISSLEAKLNRVNYDSDNIQDLIKQGISKLITITKSVEKGELSEMSKDIGSIYPEKITFSESEVRTTRRNDFIHHINLINKKLHAQKNGTKIDFSTLSRQVGVAGFEPTTSTSQMWRDTGLRYTPKRYHLCFVWHKSKLKICFFQKYSSHNT</sequence>
<dbReference type="InterPro" id="IPR038109">
    <property type="entry name" value="DNA_bind_recomb_sf"/>
</dbReference>